<dbReference type="Proteomes" id="UP000190814">
    <property type="component" value="Unassembled WGS sequence"/>
</dbReference>
<evidence type="ECO:0000259" key="10">
    <source>
        <dbReference type="Pfam" id="PF00218"/>
    </source>
</evidence>
<gene>
    <name evidence="9" type="primary">trpC</name>
    <name evidence="11" type="ORF">SAMN02745111_00202</name>
</gene>
<dbReference type="InterPro" id="IPR013785">
    <property type="entry name" value="Aldolase_TIM"/>
</dbReference>
<dbReference type="PANTHER" id="PTHR22854:SF2">
    <property type="entry name" value="INDOLE-3-GLYCEROL-PHOSPHATE SYNTHASE"/>
    <property type="match status" value="1"/>
</dbReference>
<reference evidence="11 12" key="1">
    <citation type="submission" date="2017-02" db="EMBL/GenBank/DDBJ databases">
        <authorList>
            <person name="Peterson S.W."/>
        </authorList>
    </citation>
    <scope>NUCLEOTIDE SEQUENCE [LARGE SCALE GENOMIC DNA]</scope>
    <source>
        <strain evidence="11 12">ATCC 35992</strain>
    </source>
</reference>
<dbReference type="PROSITE" id="PS00614">
    <property type="entry name" value="IGPS"/>
    <property type="match status" value="1"/>
</dbReference>
<dbReference type="SUPFAM" id="SSF51366">
    <property type="entry name" value="Ribulose-phoshate binding barrel"/>
    <property type="match status" value="1"/>
</dbReference>
<dbReference type="AlphaFoldDB" id="A0A1T4V5K8"/>
<evidence type="ECO:0000256" key="1">
    <source>
        <dbReference type="ARBA" id="ARBA00001633"/>
    </source>
</evidence>
<dbReference type="Gene3D" id="3.20.20.70">
    <property type="entry name" value="Aldolase class I"/>
    <property type="match status" value="1"/>
</dbReference>
<dbReference type="InterPro" id="IPR001468">
    <property type="entry name" value="Indole-3-GlycerolPSynthase_CS"/>
</dbReference>
<dbReference type="UniPathway" id="UPA00035">
    <property type="reaction ID" value="UER00043"/>
</dbReference>
<keyword evidence="5 9" id="KW-0210">Decarboxylase</keyword>
<dbReference type="GO" id="GO:0004640">
    <property type="term" value="F:phosphoribosylanthranilate isomerase activity"/>
    <property type="evidence" value="ECO:0007669"/>
    <property type="project" value="TreeGrafter"/>
</dbReference>
<dbReference type="STRING" id="39495.SAMN02745111_00202"/>
<keyword evidence="4 9" id="KW-0028">Amino-acid biosynthesis</keyword>
<keyword evidence="6 9" id="KW-0822">Tryptophan biosynthesis</keyword>
<protein>
    <recommendedName>
        <fullName evidence="9">Indole-3-glycerol phosphate synthase</fullName>
        <shortName evidence="9">IGPS</shortName>
        <ecNumber evidence="9">4.1.1.48</ecNumber>
    </recommendedName>
</protein>
<dbReference type="InterPro" id="IPR045186">
    <property type="entry name" value="Indole-3-glycerol_P_synth"/>
</dbReference>
<dbReference type="Pfam" id="PF00218">
    <property type="entry name" value="IGPS"/>
    <property type="match status" value="1"/>
</dbReference>
<evidence type="ECO:0000256" key="6">
    <source>
        <dbReference type="ARBA" id="ARBA00022822"/>
    </source>
</evidence>
<organism evidence="11 12">
    <name type="scientific">Eubacterium uniforme</name>
    <dbReference type="NCBI Taxonomy" id="39495"/>
    <lineage>
        <taxon>Bacteria</taxon>
        <taxon>Bacillati</taxon>
        <taxon>Bacillota</taxon>
        <taxon>Clostridia</taxon>
        <taxon>Eubacteriales</taxon>
        <taxon>Eubacteriaceae</taxon>
        <taxon>Eubacterium</taxon>
    </lineage>
</organism>
<feature type="domain" description="Indole-3-glycerol phosphate synthase" evidence="10">
    <location>
        <begin position="3"/>
        <end position="257"/>
    </location>
</feature>
<dbReference type="EC" id="4.1.1.48" evidence="9"/>
<evidence type="ECO:0000256" key="3">
    <source>
        <dbReference type="ARBA" id="ARBA00008737"/>
    </source>
</evidence>
<comment type="catalytic activity">
    <reaction evidence="1 9">
        <text>1-(2-carboxyphenylamino)-1-deoxy-D-ribulose 5-phosphate + H(+) = (1S,2R)-1-C-(indol-3-yl)glycerol 3-phosphate + CO2 + H2O</text>
        <dbReference type="Rhea" id="RHEA:23476"/>
        <dbReference type="ChEBI" id="CHEBI:15377"/>
        <dbReference type="ChEBI" id="CHEBI:15378"/>
        <dbReference type="ChEBI" id="CHEBI:16526"/>
        <dbReference type="ChEBI" id="CHEBI:58613"/>
        <dbReference type="ChEBI" id="CHEBI:58866"/>
        <dbReference type="EC" id="4.1.1.48"/>
    </reaction>
</comment>
<dbReference type="RefSeq" id="WP_143405006.1">
    <property type="nucleotide sequence ID" value="NZ_FUXZ01000002.1"/>
</dbReference>
<proteinExistence type="inferred from homology"/>
<evidence type="ECO:0000256" key="4">
    <source>
        <dbReference type="ARBA" id="ARBA00022605"/>
    </source>
</evidence>
<accession>A0A1T4V5K8</accession>
<sequence>MILETIANNNIKIVNEKKNVISIDEIKNKANSYVNKLKEYSFEENLKKSNMGFICECKKASPSKGIIADDFPYVDIAKEYEKAGADCISVLTEPKWFLGKDEYLTEIKSEVNIPLLRKDFVVDEYMIYEAKAIGADAVLLICSILDDYRLSEYFKIADSLGLSVLVETHDEKEIEMANKIGARIIGINNRNLKTFDVNINNANNLRKYVSNDTIFVAESGIKDANDIKKLYDINVNAVLIGETLMRAGDKKQMLSELKSLI</sequence>
<dbReference type="InterPro" id="IPR011060">
    <property type="entry name" value="RibuloseP-bd_barrel"/>
</dbReference>
<dbReference type="GO" id="GO:0004425">
    <property type="term" value="F:indole-3-glycerol-phosphate synthase activity"/>
    <property type="evidence" value="ECO:0007669"/>
    <property type="project" value="UniProtKB-UniRule"/>
</dbReference>
<dbReference type="GO" id="GO:0000162">
    <property type="term" value="P:L-tryptophan biosynthetic process"/>
    <property type="evidence" value="ECO:0007669"/>
    <property type="project" value="UniProtKB-UniRule"/>
</dbReference>
<keyword evidence="8 9" id="KW-0456">Lyase</keyword>
<evidence type="ECO:0000313" key="12">
    <source>
        <dbReference type="Proteomes" id="UP000190814"/>
    </source>
</evidence>
<evidence type="ECO:0000256" key="8">
    <source>
        <dbReference type="ARBA" id="ARBA00023239"/>
    </source>
</evidence>
<dbReference type="NCBIfam" id="NF001377">
    <property type="entry name" value="PRK00278.2-4"/>
    <property type="match status" value="1"/>
</dbReference>
<dbReference type="OrthoDB" id="9804217at2"/>
<evidence type="ECO:0000256" key="9">
    <source>
        <dbReference type="HAMAP-Rule" id="MF_00134"/>
    </source>
</evidence>
<name>A0A1T4V5K8_9FIRM</name>
<evidence type="ECO:0000256" key="7">
    <source>
        <dbReference type="ARBA" id="ARBA00023141"/>
    </source>
</evidence>
<comment type="similarity">
    <text evidence="3 9">Belongs to the TrpC family.</text>
</comment>
<dbReference type="InterPro" id="IPR013798">
    <property type="entry name" value="Indole-3-glycerol_P_synth_dom"/>
</dbReference>
<dbReference type="FunFam" id="3.20.20.70:FF:000024">
    <property type="entry name" value="Indole-3-glycerol phosphate synthase"/>
    <property type="match status" value="1"/>
</dbReference>
<keyword evidence="7 9" id="KW-0057">Aromatic amino acid biosynthesis</keyword>
<dbReference type="EMBL" id="FUXZ01000002">
    <property type="protein sequence ID" value="SKA60186.1"/>
    <property type="molecule type" value="Genomic_DNA"/>
</dbReference>
<evidence type="ECO:0000313" key="11">
    <source>
        <dbReference type="EMBL" id="SKA60186.1"/>
    </source>
</evidence>
<dbReference type="HAMAP" id="MF_00134_B">
    <property type="entry name" value="IGPS_B"/>
    <property type="match status" value="1"/>
</dbReference>
<evidence type="ECO:0000256" key="2">
    <source>
        <dbReference type="ARBA" id="ARBA00004696"/>
    </source>
</evidence>
<evidence type="ECO:0000256" key="5">
    <source>
        <dbReference type="ARBA" id="ARBA00022793"/>
    </source>
</evidence>
<dbReference type="PANTHER" id="PTHR22854">
    <property type="entry name" value="TRYPTOPHAN BIOSYNTHESIS PROTEIN"/>
    <property type="match status" value="1"/>
</dbReference>
<keyword evidence="12" id="KW-1185">Reference proteome</keyword>
<comment type="pathway">
    <text evidence="2 9">Amino-acid biosynthesis; L-tryptophan biosynthesis; L-tryptophan from chorismate: step 4/5.</text>
</comment>
<dbReference type="CDD" id="cd00331">
    <property type="entry name" value="IGPS"/>
    <property type="match status" value="1"/>
</dbReference>